<reference evidence="1" key="1">
    <citation type="journal article" date="2019" name="bioRxiv">
        <title>The Genome of the Zebra Mussel, Dreissena polymorpha: A Resource for Invasive Species Research.</title>
        <authorList>
            <person name="McCartney M.A."/>
            <person name="Auch B."/>
            <person name="Kono T."/>
            <person name="Mallez S."/>
            <person name="Zhang Y."/>
            <person name="Obille A."/>
            <person name="Becker A."/>
            <person name="Abrahante J.E."/>
            <person name="Garbe J."/>
            <person name="Badalamenti J.P."/>
            <person name="Herman A."/>
            <person name="Mangelson H."/>
            <person name="Liachko I."/>
            <person name="Sullivan S."/>
            <person name="Sone E.D."/>
            <person name="Koren S."/>
            <person name="Silverstein K.A.T."/>
            <person name="Beckman K.B."/>
            <person name="Gohl D.M."/>
        </authorList>
    </citation>
    <scope>NUCLEOTIDE SEQUENCE</scope>
    <source>
        <strain evidence="1">Duluth1</strain>
        <tissue evidence="1">Whole animal</tissue>
    </source>
</reference>
<dbReference type="AlphaFoldDB" id="A0A9D4KFZ3"/>
<keyword evidence="2" id="KW-1185">Reference proteome</keyword>
<evidence type="ECO:0000313" key="2">
    <source>
        <dbReference type="Proteomes" id="UP000828390"/>
    </source>
</evidence>
<reference evidence="1" key="2">
    <citation type="submission" date="2020-11" db="EMBL/GenBank/DDBJ databases">
        <authorList>
            <person name="McCartney M.A."/>
            <person name="Auch B."/>
            <person name="Kono T."/>
            <person name="Mallez S."/>
            <person name="Becker A."/>
            <person name="Gohl D.M."/>
            <person name="Silverstein K.A.T."/>
            <person name="Koren S."/>
            <person name="Bechman K.B."/>
            <person name="Herman A."/>
            <person name="Abrahante J.E."/>
            <person name="Garbe J."/>
        </authorList>
    </citation>
    <scope>NUCLEOTIDE SEQUENCE</scope>
    <source>
        <strain evidence="1">Duluth1</strain>
        <tissue evidence="1">Whole animal</tissue>
    </source>
</reference>
<organism evidence="1 2">
    <name type="scientific">Dreissena polymorpha</name>
    <name type="common">Zebra mussel</name>
    <name type="synonym">Mytilus polymorpha</name>
    <dbReference type="NCBI Taxonomy" id="45954"/>
    <lineage>
        <taxon>Eukaryota</taxon>
        <taxon>Metazoa</taxon>
        <taxon>Spiralia</taxon>
        <taxon>Lophotrochozoa</taxon>
        <taxon>Mollusca</taxon>
        <taxon>Bivalvia</taxon>
        <taxon>Autobranchia</taxon>
        <taxon>Heteroconchia</taxon>
        <taxon>Euheterodonta</taxon>
        <taxon>Imparidentia</taxon>
        <taxon>Neoheterodontei</taxon>
        <taxon>Myida</taxon>
        <taxon>Dreissenoidea</taxon>
        <taxon>Dreissenidae</taxon>
        <taxon>Dreissena</taxon>
    </lineage>
</organism>
<accession>A0A9D4KFZ3</accession>
<sequence length="100" mass="11559">MVMMATLRTMIHTCLGRRCSRNDTYLSRTRKVIPQTMINIYDGDIREEGDAPEDNIYLRGYIPKTTRKGKPMTLAYTYDCEEGDAQDDDTYPEMGRNATH</sequence>
<name>A0A9D4KFZ3_DREPO</name>
<evidence type="ECO:0000313" key="1">
    <source>
        <dbReference type="EMBL" id="KAH3839182.1"/>
    </source>
</evidence>
<comment type="caution">
    <text evidence="1">The sequence shown here is derived from an EMBL/GenBank/DDBJ whole genome shotgun (WGS) entry which is preliminary data.</text>
</comment>
<gene>
    <name evidence="1" type="ORF">DPMN_112607</name>
</gene>
<dbReference type="EMBL" id="JAIWYP010000004">
    <property type="protein sequence ID" value="KAH3839182.1"/>
    <property type="molecule type" value="Genomic_DNA"/>
</dbReference>
<proteinExistence type="predicted"/>
<dbReference type="Proteomes" id="UP000828390">
    <property type="component" value="Unassembled WGS sequence"/>
</dbReference>
<protein>
    <submittedName>
        <fullName evidence="1">Uncharacterized protein</fullName>
    </submittedName>
</protein>